<reference evidence="1" key="1">
    <citation type="submission" date="2020-12" db="EMBL/GenBank/DDBJ databases">
        <title>WGS assembly of Carya illinoinensis cv. Pawnee.</title>
        <authorList>
            <person name="Platts A."/>
            <person name="Shu S."/>
            <person name="Wright S."/>
            <person name="Barry K."/>
            <person name="Edger P."/>
            <person name="Pires J.C."/>
            <person name="Schmutz J."/>
        </authorList>
    </citation>
    <scope>NUCLEOTIDE SEQUENCE</scope>
    <source>
        <tissue evidence="1">Leaf</tissue>
    </source>
</reference>
<name>A0A8T1NUX0_CARIL</name>
<accession>A0A8T1NUX0</accession>
<proteinExistence type="predicted"/>
<dbReference type="EMBL" id="CM031821">
    <property type="protein sequence ID" value="KAG6632723.1"/>
    <property type="molecule type" value="Genomic_DNA"/>
</dbReference>
<evidence type="ECO:0000313" key="1">
    <source>
        <dbReference type="EMBL" id="KAG6632723.1"/>
    </source>
</evidence>
<dbReference type="Proteomes" id="UP000811609">
    <property type="component" value="Chromosome 13"/>
</dbReference>
<keyword evidence="2" id="KW-1185">Reference proteome</keyword>
<organism evidence="1 2">
    <name type="scientific">Carya illinoinensis</name>
    <name type="common">Pecan</name>
    <dbReference type="NCBI Taxonomy" id="32201"/>
    <lineage>
        <taxon>Eukaryota</taxon>
        <taxon>Viridiplantae</taxon>
        <taxon>Streptophyta</taxon>
        <taxon>Embryophyta</taxon>
        <taxon>Tracheophyta</taxon>
        <taxon>Spermatophyta</taxon>
        <taxon>Magnoliopsida</taxon>
        <taxon>eudicotyledons</taxon>
        <taxon>Gunneridae</taxon>
        <taxon>Pentapetalae</taxon>
        <taxon>rosids</taxon>
        <taxon>fabids</taxon>
        <taxon>Fagales</taxon>
        <taxon>Juglandaceae</taxon>
        <taxon>Carya</taxon>
    </lineage>
</organism>
<evidence type="ECO:0000313" key="2">
    <source>
        <dbReference type="Proteomes" id="UP000811609"/>
    </source>
</evidence>
<comment type="caution">
    <text evidence="1">The sequence shown here is derived from an EMBL/GenBank/DDBJ whole genome shotgun (WGS) entry which is preliminary data.</text>
</comment>
<sequence length="53" mass="6055">MMDQVLQLALQLIIYVFDRNSTSTHRSKDRMRLALIIFRLSVECSAVGSNVTL</sequence>
<protein>
    <submittedName>
        <fullName evidence="1">Uncharacterized protein</fullName>
    </submittedName>
</protein>
<dbReference type="AlphaFoldDB" id="A0A8T1NUX0"/>
<gene>
    <name evidence="1" type="ORF">CIPAW_13G178100</name>
</gene>